<evidence type="ECO:0000313" key="2">
    <source>
        <dbReference type="Proteomes" id="UP000011625"/>
    </source>
</evidence>
<evidence type="ECO:0000313" key="1">
    <source>
        <dbReference type="EMBL" id="EMA55883.1"/>
    </source>
</evidence>
<name>M0NE97_9EURY</name>
<dbReference type="RefSeq" id="WP_005038551.1">
    <property type="nucleotide sequence ID" value="NZ_AOME01000002.1"/>
</dbReference>
<dbReference type="STRING" id="1227456.C450_00125"/>
<keyword evidence="2" id="KW-1185">Reference proteome</keyword>
<organism evidence="1 2">
    <name type="scientific">Halococcus salifodinae DSM 8989</name>
    <dbReference type="NCBI Taxonomy" id="1227456"/>
    <lineage>
        <taxon>Archaea</taxon>
        <taxon>Methanobacteriati</taxon>
        <taxon>Methanobacteriota</taxon>
        <taxon>Stenosarchaea group</taxon>
        <taxon>Halobacteria</taxon>
        <taxon>Halobacteriales</taxon>
        <taxon>Halococcaceae</taxon>
        <taxon>Halococcus</taxon>
    </lineage>
</organism>
<dbReference type="AlphaFoldDB" id="M0NE97"/>
<dbReference type="Proteomes" id="UP000011625">
    <property type="component" value="Unassembled WGS sequence"/>
</dbReference>
<accession>M0NE97</accession>
<dbReference type="PATRIC" id="fig|1227456.3.peg.24"/>
<protein>
    <submittedName>
        <fullName evidence="1">Uncharacterized protein</fullName>
    </submittedName>
</protein>
<gene>
    <name evidence="1" type="ORF">C450_00125</name>
</gene>
<reference evidence="1 2" key="1">
    <citation type="journal article" date="2014" name="PLoS Genet.">
        <title>Phylogenetically driven sequencing of extremely halophilic archaea reveals strategies for static and dynamic osmo-response.</title>
        <authorList>
            <person name="Becker E.A."/>
            <person name="Seitzer P.M."/>
            <person name="Tritt A."/>
            <person name="Larsen D."/>
            <person name="Krusor M."/>
            <person name="Yao A.I."/>
            <person name="Wu D."/>
            <person name="Madern D."/>
            <person name="Eisen J.A."/>
            <person name="Darling A.E."/>
            <person name="Facciotti M.T."/>
        </authorList>
    </citation>
    <scope>NUCLEOTIDE SEQUENCE [LARGE SCALE GENOMIC DNA]</scope>
    <source>
        <strain evidence="1 2">DSM 8989</strain>
    </source>
</reference>
<proteinExistence type="predicted"/>
<dbReference type="EMBL" id="AOME01000002">
    <property type="protein sequence ID" value="EMA55883.1"/>
    <property type="molecule type" value="Genomic_DNA"/>
</dbReference>
<comment type="caution">
    <text evidence="1">The sequence shown here is derived from an EMBL/GenBank/DDBJ whole genome shotgun (WGS) entry which is preliminary data.</text>
</comment>
<sequence>MSDQQANALRVVAHTFEDLADVLEADLPALDQSDYEEVIQDVSATDTAFAERWDAIKACVDAHFERLSLDESLDRTTHDYVAISGGHPPEHRALTLSVRYYPEGRVKVEVGIHDETEASSR</sequence>